<evidence type="ECO:0000256" key="6">
    <source>
        <dbReference type="SAM" id="MobiDB-lite"/>
    </source>
</evidence>
<dbReference type="InterPro" id="IPR040386">
    <property type="entry name" value="P66"/>
</dbReference>
<protein>
    <submittedName>
        <fullName evidence="9">Transcriptional repressor p66 coiled-coil MBD2-interaction domain-containing protein</fullName>
    </submittedName>
</protein>
<dbReference type="PANTHER" id="PTHR13455:SF7">
    <property type="entry name" value="SIMJANG, ISOFORM E"/>
    <property type="match status" value="1"/>
</dbReference>
<reference evidence="9" key="1">
    <citation type="submission" date="2022-11" db="UniProtKB">
        <authorList>
            <consortium name="WormBaseParasite"/>
        </authorList>
    </citation>
    <scope>IDENTIFICATION</scope>
</reference>
<keyword evidence="4" id="KW-0804">Transcription</keyword>
<feature type="region of interest" description="Disordered" evidence="6">
    <location>
        <begin position="350"/>
        <end position="389"/>
    </location>
</feature>
<name>A0A915MWP9_MELJA</name>
<dbReference type="InterPro" id="IPR032346">
    <property type="entry name" value="P66_CC"/>
</dbReference>
<dbReference type="GO" id="GO:0016581">
    <property type="term" value="C:NuRD complex"/>
    <property type="evidence" value="ECO:0007669"/>
    <property type="project" value="TreeGrafter"/>
</dbReference>
<dbReference type="WBParaSite" id="scaffold6177_cov155.g10533">
    <property type="protein sequence ID" value="scaffold6177_cov155.g10533"/>
    <property type="gene ID" value="scaffold6177_cov155.g10533"/>
</dbReference>
<feature type="compositionally biased region" description="Polar residues" evidence="6">
    <location>
        <begin position="241"/>
        <end position="251"/>
    </location>
</feature>
<evidence type="ECO:0000313" key="9">
    <source>
        <dbReference type="WBParaSite" id="scaffold6177_cov155.g10533"/>
    </source>
</evidence>
<keyword evidence="8" id="KW-1185">Reference proteome</keyword>
<feature type="region of interest" description="Disordered" evidence="6">
    <location>
        <begin position="219"/>
        <end position="276"/>
    </location>
</feature>
<feature type="compositionally biased region" description="Low complexity" evidence="6">
    <location>
        <begin position="350"/>
        <end position="370"/>
    </location>
</feature>
<evidence type="ECO:0000313" key="8">
    <source>
        <dbReference type="Proteomes" id="UP000887561"/>
    </source>
</evidence>
<feature type="region of interest" description="Disordered" evidence="6">
    <location>
        <begin position="538"/>
        <end position="576"/>
    </location>
</feature>
<keyword evidence="3" id="KW-0175">Coiled coil</keyword>
<evidence type="ECO:0000256" key="3">
    <source>
        <dbReference type="ARBA" id="ARBA00023054"/>
    </source>
</evidence>
<keyword evidence="2" id="KW-0805">Transcription regulation</keyword>
<feature type="region of interest" description="Disordered" evidence="6">
    <location>
        <begin position="619"/>
        <end position="655"/>
    </location>
</feature>
<accession>A0A915MWP9</accession>
<sequence>MFHFSIKLKLTEEKQLPNCSANESPTNIQETSPLRRSSRVSSLKVQKREKDILAVTKQTTKESAKMVQESAAMDVEVASPFIGVDQNHEQRVSSLKRKLKRKLSCGQSLDQYDCKFGIRLDAQGDVVLMSDESEISSLDEADVGRLREHYENVQKHEVSDEVQLQRDQQIRELEAVLRIEEAKLLMMKKLRHSQLHHDEKMLDGGGNAASVRRLAPLQNSSGQAYKPKVAVASNQHKKDTNSSNNQKSTAKLNGATAPQHMSGDKKGGNGAAKSSVDATGGMQGLANVAVGGIQLSTLPPQHLSVIQQLYERLSQNPQQMAGMIKTLPPQTGQALTELLRQYAVAQTTSAASQQTQKSSQQKQQHSTAAAPASQSHDARELTQQNISKARQQLRRDLDQLIAKLPVPKAPLPDLSFIPNGGTSQPEFVYLLGLDLTVQRVLKDRQMFKKSGIPPYRCEECDTDFTPSWKAICGDNEEYHLYCERCVRLAQKRKVCLDYKALLNRAFQQIKEREKEFERHVASGKYNVDPVLPLPTATVPSSAASAQKSATESKLTKSQQQSNNAAMTSSNHQKDGVQSIAPPIQHLTTSQQPTALNLSMAAAPANVPNTLANPAKTVQNHAKTGASTSCNSGASTSSSKRGVTSARTASTISNSGNNTAAMASNAAAAASNPLAAVLQQNPIMQQHLAAMAASPIFRQLGHLASNPVMLATLAQNPMLVQATLAAAMNSAANPFLQNLSQNPQMLTQLTSNPQFRQVMQQMIQQQMIQQAKGGPSTSSGSGKK</sequence>
<dbReference type="AlphaFoldDB" id="A0A915MWP9"/>
<evidence type="ECO:0000256" key="2">
    <source>
        <dbReference type="ARBA" id="ARBA00023015"/>
    </source>
</evidence>
<feature type="compositionally biased region" description="Low complexity" evidence="6">
    <location>
        <begin position="623"/>
        <end position="638"/>
    </location>
</feature>
<dbReference type="GO" id="GO:0000122">
    <property type="term" value="P:negative regulation of transcription by RNA polymerase II"/>
    <property type="evidence" value="ECO:0007669"/>
    <property type="project" value="InterPro"/>
</dbReference>
<dbReference type="Pfam" id="PF16563">
    <property type="entry name" value="P66_CC"/>
    <property type="match status" value="1"/>
</dbReference>
<dbReference type="Gene3D" id="6.10.250.1650">
    <property type="match status" value="1"/>
</dbReference>
<proteinExistence type="predicted"/>
<feature type="compositionally biased region" description="Polar residues" evidence="6">
    <location>
        <begin position="639"/>
        <end position="651"/>
    </location>
</feature>
<keyword evidence="5" id="KW-0539">Nucleus</keyword>
<dbReference type="Proteomes" id="UP000887561">
    <property type="component" value="Unplaced"/>
</dbReference>
<evidence type="ECO:0000256" key="4">
    <source>
        <dbReference type="ARBA" id="ARBA00023163"/>
    </source>
</evidence>
<evidence type="ECO:0000259" key="7">
    <source>
        <dbReference type="Pfam" id="PF16563"/>
    </source>
</evidence>
<feature type="region of interest" description="Disordered" evidence="6">
    <location>
        <begin position="17"/>
        <end position="41"/>
    </location>
</feature>
<feature type="compositionally biased region" description="Polar residues" evidence="6">
    <location>
        <begin position="546"/>
        <end position="570"/>
    </location>
</feature>
<comment type="subcellular location">
    <subcellularLocation>
        <location evidence="1">Nucleus</location>
    </subcellularLocation>
</comment>
<organism evidence="8 9">
    <name type="scientific">Meloidogyne javanica</name>
    <name type="common">Root-knot nematode worm</name>
    <dbReference type="NCBI Taxonomy" id="6303"/>
    <lineage>
        <taxon>Eukaryota</taxon>
        <taxon>Metazoa</taxon>
        <taxon>Ecdysozoa</taxon>
        <taxon>Nematoda</taxon>
        <taxon>Chromadorea</taxon>
        <taxon>Rhabditida</taxon>
        <taxon>Tylenchina</taxon>
        <taxon>Tylenchomorpha</taxon>
        <taxon>Tylenchoidea</taxon>
        <taxon>Meloidogynidae</taxon>
        <taxon>Meloidogyninae</taxon>
        <taxon>Meloidogyne</taxon>
        <taxon>Meloidogyne incognita group</taxon>
    </lineage>
</organism>
<feature type="domain" description="Transcriptional repressor p66 coiled-coil MBD2-interaction" evidence="7">
    <location>
        <begin position="165"/>
        <end position="195"/>
    </location>
</feature>
<feature type="compositionally biased region" description="Polar residues" evidence="6">
    <location>
        <begin position="17"/>
        <end position="32"/>
    </location>
</feature>
<evidence type="ECO:0000256" key="1">
    <source>
        <dbReference type="ARBA" id="ARBA00004123"/>
    </source>
</evidence>
<dbReference type="PANTHER" id="PTHR13455">
    <property type="entry name" value="TRANSCRIPTIONAL REPRESSOR P66-RELATED"/>
    <property type="match status" value="1"/>
</dbReference>
<evidence type="ECO:0000256" key="5">
    <source>
        <dbReference type="ARBA" id="ARBA00023242"/>
    </source>
</evidence>